<dbReference type="InterPro" id="IPR050091">
    <property type="entry name" value="PKS_NRPS_Biosynth_Enz"/>
</dbReference>
<keyword evidence="1" id="KW-0596">Phosphopantetheine</keyword>
<dbReference type="GO" id="GO:0031177">
    <property type="term" value="F:phosphopantetheine binding"/>
    <property type="evidence" value="ECO:0007669"/>
    <property type="project" value="InterPro"/>
</dbReference>
<dbReference type="InterPro" id="IPR032821">
    <property type="entry name" value="PKS_assoc"/>
</dbReference>
<dbReference type="Pfam" id="PF00109">
    <property type="entry name" value="ketoacyl-synt"/>
    <property type="match status" value="1"/>
</dbReference>
<dbReference type="PANTHER" id="PTHR43775:SF37">
    <property type="entry name" value="SI:DKEY-61P9.11"/>
    <property type="match status" value="1"/>
</dbReference>
<dbReference type="GO" id="GO:0004312">
    <property type="term" value="F:fatty acid synthase activity"/>
    <property type="evidence" value="ECO:0007669"/>
    <property type="project" value="TreeGrafter"/>
</dbReference>
<dbReference type="RefSeq" id="WP_173078665.1">
    <property type="nucleotide sequence ID" value="NZ_BAABJB010000004.1"/>
</dbReference>
<evidence type="ECO:0000256" key="1">
    <source>
        <dbReference type="ARBA" id="ARBA00022450"/>
    </source>
</evidence>
<gene>
    <name evidence="7" type="ORF">Prum_052650</name>
</gene>
<keyword evidence="3" id="KW-0808">Transferase</keyword>
<dbReference type="PROSITE" id="PS52004">
    <property type="entry name" value="KS3_2"/>
    <property type="match status" value="1"/>
</dbReference>
<dbReference type="CDD" id="cd08952">
    <property type="entry name" value="KR_1_SDR_x"/>
    <property type="match status" value="1"/>
</dbReference>
<sequence>MTTATTQGILPDSRQVMADALRTIERLRRRIAASRDAWLDEPIAIVGMGCRFPGGADTPEAFWHVLRNGVDTTGEFPPERADARALYDPDPQAPGKAYTIRGGFLGRVDRFEPEVFGISPREALGMDPQQRLALEVCWEALERAGYAPDALEGTRTGVYLGMSTTDYVRLRQQIGDINDVDAYQLVGEPSFTAGRISYVLGLRGPSKVVDTSCSSSLVAVHEACQALRLRECDLALAGGVNMLLAPYGFVLMSKFGALAADGRCKTFDETADGYARGEGAGVVALKRLADAEADGDHVIAIVRGSAVNHDGRSSGLTVPSPAAQQEVIAAALAQGRVDPADVDYVEAHGTGTALGDPIELRALQAAVARHRPAGMPLLVGSVKTNIGHLEPAAGVASLIKLALAIEAGEVPPHLHLRRPNPNVDWQRLHVQVPGECVPWPDRGGPRIGAVSSFGASGTNAHAVLASAVPRPRRPEPRRPYGLFLASARTEEALRDLAAAHAARLRGPGGPDLHDACFTSQVGRAVQARGLAVEAAGVDDLADALSAYARGGGDPGVTVGALPPHRQRRVAWLFTGADVPYAGTGDGLFAEPAFGEAFEQCAELLDSTVDQPEPALFALQYALAAMWLSWGLRPAAVAGYGVGEIVAGCVAGALALPDAAALVAARARSTALPAVNATAPAIPMVSTVTGDWVAADGFGREHWAGLATGTGRFAEAVRALHVSGCRTFLELGPVSASSTVAAEVGDPEAMFVSTLRAGLDDQRAVLRALGALCVRGARPDWAAFHDGEQVARVPLPTTPWRGDSYWFREAPAAAPPAGGSRAARPGDEAHRLPGPVPAYELPVRRWAAAPVIDPAGRRSVPLGALVDAAVAAARDCLGGDWPRVSDVDAPVPVPLDEPDRATVRLTVTESADGSAVWEVFSQTEAEAAAGAPWQRHAHGRLRRRPDPRAGLGQAGPVDAAALPAVAHRTPDAGFLVPVPADAPPGWAGVLDAATAAAARQPASGPVTGCAELTAPALSEIRYAYAGPDEEAVTLLAADGTVAGHVRGLRAGGSADGAAPWRDPDTLLHEIGWHDIGDCATDLPVAGEGWLVVADPGGDAGRTADRLATALRAGGAEVTVAASPVGGVAQACAPEPDAVRALVDAWRAAAVRPVRVALLTGLDAPRPPHADAWALDEYAARADLTAVALVRELAGRDDCPDARVTLVTRGAVPAAGGSDVVSPAGATLWGLGRVLALEHPDRWGGIVDLDPDPDGAGDAEPGVLLAALADAAEDQQAVRAGRRLAARLVPSPLTPAESRPAPPVRADGTYLVTGAFGGIGAEVAGWLARAGAGRLVLLGRTPPPERPRPEDDQPGDPPGAALVRRLRGMGADVVVAAADVTDEAAMARVFATLDAGPRPLRGVVHAAGVSGPQFVREVEPGEYRRVWRPKVIGGWQLHQLCQGLELDFFLGFSSIAATWGSQHLASYAAGNAFLDGLAEHRAAQGAPALSVSWGPWDLPTQLFGADVLAFLRATGLRPLSAPQCLRLLGGLLAGDRPHRVVSAVDWSVFKPVMQARTDRPMLSTVEVAEDAAGSEAAAPVLAELAAAGAEGAAAVLTDYLRGVLGGVLGADPATLSDDVDLMAYGLDSLMVMEVVRGCKRDLRVTVRASDLFERSSLGEWADYLAGTAGPATEGEGPEDPAWIAREVALDPAIRAPAAATAPVRPPREVLLTGATGFVGAYLLAELLAKTPARVHCLVRADDPAGGLARLRSNMERYLPWPDGAAERVVAVPGDLARPMLGLPADRFEALAGRLDAIYHNGAWVNFSYTYDQLRPANVEGTAEILRLACGGGRLTPVHHVSTYGIWGIPQDGRRRIAEGDDLASAGRLVTGYAQTKWAAERLVELARERGVPVAVYRPGRVLGDSRTGACLTTHFTTRVIKGCLQLGMAPDLDIDIEMTPVDYVATSLVRLSLAGAVGTYHLVNGQKMAFRDLVGALRRYGWPVPLVPVDQWWDALRESYPERPNELHPVMDLVEEFIVGGEEAIDYDDAAVEVGLAGTGILCPPLDDALLQTYLGWLLQAGYLPAPAGGPSPSPVPGSPVM</sequence>
<reference evidence="7 8" key="1">
    <citation type="submission" date="2020-03" db="EMBL/GenBank/DDBJ databases">
        <title>Whole genome shotgun sequence of Phytohabitans rumicis NBRC 108638.</title>
        <authorList>
            <person name="Komaki H."/>
            <person name="Tamura T."/>
        </authorList>
    </citation>
    <scope>NUCLEOTIDE SEQUENCE [LARGE SCALE GENOMIC DNA]</scope>
    <source>
        <strain evidence="7 8">NBRC 108638</strain>
    </source>
</reference>
<comment type="caution">
    <text evidence="7">The sequence shown here is derived from an EMBL/GenBank/DDBJ whole genome shotgun (WGS) entry which is preliminary data.</text>
</comment>
<dbReference type="InterPro" id="IPR016039">
    <property type="entry name" value="Thiolase-like"/>
</dbReference>
<dbReference type="SMART" id="SM00823">
    <property type="entry name" value="PKS_PP"/>
    <property type="match status" value="1"/>
</dbReference>
<dbReference type="SMART" id="SM00825">
    <property type="entry name" value="PKS_KS"/>
    <property type="match status" value="1"/>
</dbReference>
<dbReference type="Gene3D" id="1.10.1200.10">
    <property type="entry name" value="ACP-like"/>
    <property type="match status" value="1"/>
</dbReference>
<dbReference type="SUPFAM" id="SSF51735">
    <property type="entry name" value="NAD(P)-binding Rossmann-fold domains"/>
    <property type="match status" value="3"/>
</dbReference>
<feature type="domain" description="Carrier" evidence="5">
    <location>
        <begin position="1592"/>
        <end position="1666"/>
    </location>
</feature>
<dbReference type="InterPro" id="IPR010080">
    <property type="entry name" value="Thioester_reductase-like_dom"/>
</dbReference>
<feature type="region of interest" description="Disordered" evidence="4">
    <location>
        <begin position="1336"/>
        <end position="1358"/>
    </location>
</feature>
<proteinExistence type="predicted"/>
<dbReference type="SMART" id="SM01294">
    <property type="entry name" value="PKS_PP_betabranch"/>
    <property type="match status" value="1"/>
</dbReference>
<dbReference type="Gene3D" id="3.40.366.10">
    <property type="entry name" value="Malonyl-Coenzyme A Acyl Carrier Protein, domain 2"/>
    <property type="match status" value="2"/>
</dbReference>
<dbReference type="InterPro" id="IPR020806">
    <property type="entry name" value="PKS_PP-bd"/>
</dbReference>
<dbReference type="GO" id="GO:0006633">
    <property type="term" value="P:fatty acid biosynthetic process"/>
    <property type="evidence" value="ECO:0007669"/>
    <property type="project" value="TreeGrafter"/>
</dbReference>
<dbReference type="InterPro" id="IPR020841">
    <property type="entry name" value="PKS_Beta-ketoAc_synthase_dom"/>
</dbReference>
<dbReference type="PANTHER" id="PTHR43775">
    <property type="entry name" value="FATTY ACID SYNTHASE"/>
    <property type="match status" value="1"/>
</dbReference>
<dbReference type="InterPro" id="IPR013968">
    <property type="entry name" value="PKS_KR"/>
</dbReference>
<dbReference type="Gene3D" id="3.40.47.10">
    <property type="match status" value="1"/>
</dbReference>
<feature type="domain" description="Ketosynthase family 3 (KS3)" evidence="6">
    <location>
        <begin position="40"/>
        <end position="466"/>
    </location>
</feature>
<dbReference type="Pfam" id="PF16197">
    <property type="entry name" value="KAsynt_C_assoc"/>
    <property type="match status" value="1"/>
</dbReference>
<dbReference type="PROSITE" id="PS50075">
    <property type="entry name" value="CARRIER"/>
    <property type="match status" value="1"/>
</dbReference>
<evidence type="ECO:0000256" key="2">
    <source>
        <dbReference type="ARBA" id="ARBA00022553"/>
    </source>
</evidence>
<evidence type="ECO:0000256" key="3">
    <source>
        <dbReference type="ARBA" id="ARBA00022679"/>
    </source>
</evidence>
<dbReference type="Proteomes" id="UP000482960">
    <property type="component" value="Unassembled WGS sequence"/>
</dbReference>
<evidence type="ECO:0000259" key="6">
    <source>
        <dbReference type="PROSITE" id="PS52004"/>
    </source>
</evidence>
<dbReference type="InterPro" id="IPR036291">
    <property type="entry name" value="NAD(P)-bd_dom_sf"/>
</dbReference>
<dbReference type="NCBIfam" id="TIGR01746">
    <property type="entry name" value="Thioester-redct"/>
    <property type="match status" value="1"/>
</dbReference>
<dbReference type="InterPro" id="IPR014031">
    <property type="entry name" value="Ketoacyl_synth_C"/>
</dbReference>
<dbReference type="InterPro" id="IPR014030">
    <property type="entry name" value="Ketoacyl_synth_N"/>
</dbReference>
<evidence type="ECO:0000259" key="5">
    <source>
        <dbReference type="PROSITE" id="PS50075"/>
    </source>
</evidence>
<dbReference type="SUPFAM" id="SSF52151">
    <property type="entry name" value="FabD/lysophospholipase-like"/>
    <property type="match status" value="1"/>
</dbReference>
<dbReference type="InterPro" id="IPR014043">
    <property type="entry name" value="Acyl_transferase_dom"/>
</dbReference>
<protein>
    <submittedName>
        <fullName evidence="7">Uncharacterized protein</fullName>
    </submittedName>
</protein>
<dbReference type="InterPro" id="IPR001227">
    <property type="entry name" value="Ac_transferase_dom_sf"/>
</dbReference>
<keyword evidence="2" id="KW-0597">Phosphoprotein</keyword>
<dbReference type="InterPro" id="IPR013120">
    <property type="entry name" value="FAR_NAD-bd"/>
</dbReference>
<dbReference type="Pfam" id="PF00698">
    <property type="entry name" value="Acyl_transf_1"/>
    <property type="match status" value="1"/>
</dbReference>
<dbReference type="Gene3D" id="3.10.129.10">
    <property type="entry name" value="Hotdog Thioesterase"/>
    <property type="match status" value="1"/>
</dbReference>
<evidence type="ECO:0000313" key="8">
    <source>
        <dbReference type="Proteomes" id="UP000482960"/>
    </source>
</evidence>
<dbReference type="Gene3D" id="3.40.50.720">
    <property type="entry name" value="NAD(P)-binding Rossmann-like Domain"/>
    <property type="match status" value="2"/>
</dbReference>
<dbReference type="InterPro" id="IPR009081">
    <property type="entry name" value="PP-bd_ACP"/>
</dbReference>
<evidence type="ECO:0000256" key="4">
    <source>
        <dbReference type="SAM" id="MobiDB-lite"/>
    </source>
</evidence>
<dbReference type="SMART" id="SM00822">
    <property type="entry name" value="PKS_KR"/>
    <property type="match status" value="1"/>
</dbReference>
<dbReference type="Pfam" id="PF07993">
    <property type="entry name" value="NAD_binding_4"/>
    <property type="match status" value="1"/>
</dbReference>
<dbReference type="CDD" id="cd05235">
    <property type="entry name" value="SDR_e1"/>
    <property type="match status" value="1"/>
</dbReference>
<dbReference type="Pfam" id="PF00550">
    <property type="entry name" value="PP-binding"/>
    <property type="match status" value="1"/>
</dbReference>
<evidence type="ECO:0000313" key="7">
    <source>
        <dbReference type="EMBL" id="GFJ91623.1"/>
    </source>
</evidence>
<organism evidence="7 8">
    <name type="scientific">Phytohabitans rumicis</name>
    <dbReference type="NCBI Taxonomy" id="1076125"/>
    <lineage>
        <taxon>Bacteria</taxon>
        <taxon>Bacillati</taxon>
        <taxon>Actinomycetota</taxon>
        <taxon>Actinomycetes</taxon>
        <taxon>Micromonosporales</taxon>
        <taxon>Micromonosporaceae</taxon>
    </lineage>
</organism>
<reference evidence="7 8" key="2">
    <citation type="submission" date="2020-03" db="EMBL/GenBank/DDBJ databases">
        <authorList>
            <person name="Ichikawa N."/>
            <person name="Kimura A."/>
            <person name="Kitahashi Y."/>
            <person name="Uohara A."/>
        </authorList>
    </citation>
    <scope>NUCLEOTIDE SEQUENCE [LARGE SCALE GENOMIC DNA]</scope>
    <source>
        <strain evidence="7 8">NBRC 108638</strain>
    </source>
</reference>
<name>A0A6V8L2W7_9ACTN</name>
<dbReference type="SUPFAM" id="SSF47336">
    <property type="entry name" value="ACP-like"/>
    <property type="match status" value="1"/>
</dbReference>
<keyword evidence="8" id="KW-1185">Reference proteome</keyword>
<dbReference type="SUPFAM" id="SSF53901">
    <property type="entry name" value="Thiolase-like"/>
    <property type="match status" value="1"/>
</dbReference>
<dbReference type="Pfam" id="PF02801">
    <property type="entry name" value="Ketoacyl-synt_C"/>
    <property type="match status" value="1"/>
</dbReference>
<dbReference type="FunFam" id="3.40.47.10:FF:000019">
    <property type="entry name" value="Polyketide synthase type I"/>
    <property type="match status" value="1"/>
</dbReference>
<dbReference type="InterPro" id="IPR016035">
    <property type="entry name" value="Acyl_Trfase/lysoPLipase"/>
</dbReference>
<dbReference type="Gene3D" id="3.30.70.3290">
    <property type="match status" value="1"/>
</dbReference>
<dbReference type="InterPro" id="IPR036736">
    <property type="entry name" value="ACP-like_sf"/>
</dbReference>
<dbReference type="Pfam" id="PF08659">
    <property type="entry name" value="KR"/>
    <property type="match status" value="1"/>
</dbReference>
<accession>A0A6V8L2W7</accession>
<dbReference type="CDD" id="cd00833">
    <property type="entry name" value="PKS"/>
    <property type="match status" value="1"/>
</dbReference>
<dbReference type="InterPro" id="IPR057326">
    <property type="entry name" value="KR_dom"/>
</dbReference>
<dbReference type="EMBL" id="BLPG01000001">
    <property type="protein sequence ID" value="GFJ91623.1"/>
    <property type="molecule type" value="Genomic_DNA"/>
</dbReference>
<dbReference type="SMART" id="SM00827">
    <property type="entry name" value="PKS_AT"/>
    <property type="match status" value="1"/>
</dbReference>